<dbReference type="AlphaFoldDB" id="A0A6C0AU00"/>
<dbReference type="EMBL" id="MN740864">
    <property type="protein sequence ID" value="QHS82943.1"/>
    <property type="molecule type" value="Genomic_DNA"/>
</dbReference>
<sequence length="495" mass="52515">MSAAAPVATTNDAAAHVVHVTVPLTGANAAIVEASMVSIMHALEATRARIMDGGADCLRVRFCVTLGEGNVASVVQHATARRARPAPTAARMHTLDEASWWLTYVHTQLLRVVRECDGGPGQLEDTNGSTELVTHAVKSLVKAQCAAIGEAVARLRDHVLYTRSYLCTDEAAVEAQRVVDAAPTRAEDQPPPHRVATISTAVHRGVTWTRNPVSRDLLDAHGKLQLGPNAWWAFVPEALHTAAHFAHAASKRDMPMPTLTRPMQAALAAGAVDAATTHDISRMMSGYDMLLVQLAAPWSATEVPLRNTSEVHAFGQCVAQYMTRMLRHPHASYNTADSAVTAARVWAARDAARLDLLPEGVAPPRVTHWHVVPIDAPWSPPAARGFARVLNTAASSVGYPAGTAPVHAVFFPTAPPADHALVRALKAHAPLVVQDTPPLVYDDGDDADDDEDGKAERLESKAADADEPTPVEVALCSVAAIPAPAAVAARGMSAR</sequence>
<feature type="compositionally biased region" description="Basic and acidic residues" evidence="1">
    <location>
        <begin position="454"/>
        <end position="464"/>
    </location>
</feature>
<name>A0A6C0AU00_9ZZZZ</name>
<proteinExistence type="predicted"/>
<reference evidence="2" key="1">
    <citation type="journal article" date="2020" name="Nature">
        <title>Giant virus diversity and host interactions through global metagenomics.</title>
        <authorList>
            <person name="Schulz F."/>
            <person name="Roux S."/>
            <person name="Paez-Espino D."/>
            <person name="Jungbluth S."/>
            <person name="Walsh D.A."/>
            <person name="Denef V.J."/>
            <person name="McMahon K.D."/>
            <person name="Konstantinidis K.T."/>
            <person name="Eloe-Fadrosh E.A."/>
            <person name="Kyrpides N.C."/>
            <person name="Woyke T."/>
        </authorList>
    </citation>
    <scope>NUCLEOTIDE SEQUENCE</scope>
    <source>
        <strain evidence="2">GVMAG-S-1103017-74</strain>
    </source>
</reference>
<organism evidence="2">
    <name type="scientific">viral metagenome</name>
    <dbReference type="NCBI Taxonomy" id="1070528"/>
    <lineage>
        <taxon>unclassified sequences</taxon>
        <taxon>metagenomes</taxon>
        <taxon>organismal metagenomes</taxon>
    </lineage>
</organism>
<feature type="compositionally biased region" description="Acidic residues" evidence="1">
    <location>
        <begin position="442"/>
        <end position="453"/>
    </location>
</feature>
<evidence type="ECO:0000313" key="2">
    <source>
        <dbReference type="EMBL" id="QHS82943.1"/>
    </source>
</evidence>
<evidence type="ECO:0000256" key="1">
    <source>
        <dbReference type="SAM" id="MobiDB-lite"/>
    </source>
</evidence>
<protein>
    <submittedName>
        <fullName evidence="2">Uncharacterized protein</fullName>
    </submittedName>
</protein>
<feature type="region of interest" description="Disordered" evidence="1">
    <location>
        <begin position="436"/>
        <end position="469"/>
    </location>
</feature>
<accession>A0A6C0AU00</accession>